<comment type="caution">
    <text evidence="2">The sequence shown here is derived from an EMBL/GenBank/DDBJ whole genome shotgun (WGS) entry which is preliminary data.</text>
</comment>
<accession>J2IID8</accession>
<dbReference type="PATRIC" id="fig|1197174.4.peg.47"/>
<evidence type="ECO:0000313" key="2">
    <source>
        <dbReference type="EMBL" id="EJI87007.1"/>
    </source>
</evidence>
<feature type="domain" description="DUF927" evidence="1">
    <location>
        <begin position="14"/>
        <end position="272"/>
    </location>
</feature>
<dbReference type="AlphaFoldDB" id="J2IID8"/>
<gene>
    <name evidence="2" type="ORF">AEST_00480</name>
</gene>
<proteinExistence type="predicted"/>
<dbReference type="Pfam" id="PF06048">
    <property type="entry name" value="DUF927"/>
    <property type="match status" value="1"/>
</dbReference>
<organism evidence="2 3">
    <name type="scientific">Alishewanella aestuarii B11</name>
    <dbReference type="NCBI Taxonomy" id="1197174"/>
    <lineage>
        <taxon>Bacteria</taxon>
        <taxon>Pseudomonadati</taxon>
        <taxon>Pseudomonadota</taxon>
        <taxon>Gammaproteobacteria</taxon>
        <taxon>Alteromonadales</taxon>
        <taxon>Alteromonadaceae</taxon>
        <taxon>Alishewanella</taxon>
    </lineage>
</organism>
<reference evidence="2 3" key="1">
    <citation type="journal article" date="2012" name="J. Bacteriol.">
        <title>Genome Sequence of Pectin-Degrading Alishewanella aestuarii Strain B11T, Isolated from Tidal Flat Sediment.</title>
        <authorList>
            <person name="Jung J."/>
            <person name="Choi S."/>
            <person name="Chun J."/>
            <person name="Park W."/>
        </authorList>
    </citation>
    <scope>NUCLEOTIDE SEQUENCE [LARGE SCALE GENOMIC DNA]</scope>
    <source>
        <strain evidence="2 3">B11</strain>
    </source>
</reference>
<dbReference type="InterPro" id="IPR009270">
    <property type="entry name" value="DUF927"/>
</dbReference>
<dbReference type="EMBL" id="ALAB01000001">
    <property type="protein sequence ID" value="EJI87007.1"/>
    <property type="molecule type" value="Genomic_DNA"/>
</dbReference>
<keyword evidence="3" id="KW-1185">Reference proteome</keyword>
<name>J2IID8_9ALTE</name>
<evidence type="ECO:0000259" key="1">
    <source>
        <dbReference type="Pfam" id="PF06048"/>
    </source>
</evidence>
<protein>
    <submittedName>
        <fullName evidence="2">Putative inner membrane protein</fullName>
    </submittedName>
</protein>
<sequence length="563" mass="63612">MFEILSNGLFISQQDGESKFLCGPIRVLGITRDSDNRRNYGLLIEWINLDNKTIRQVFPRKQIINENGRQLKEVLVDTGLAVSNRARTWEHIITFLNQSTPKARLISSSQTGWLNHSFITPDWCISKEHEPVIYSGSRTELMSSKGSLESWQTSVAPLCLNNPMLIFSICSGLAAPLLYWLNWPSCGVHLFGKSKIAKTTVLNLAASLYSNQDYVYSWRSTANGLEIIASTHNDMLLCLDELHQVNAEDVDQSIYMLANGMSKIRSNQDGSLGEKRKWRLLYLSTGEVGLEEKLSTIQKNVKAGQEIRFLEVPATRKFGIYDDLHGCGSIHEFSQAIWNGINLNHGSVFKAWIEYLSMTENLPSILSNEITEMLNHWRQAGDGNQVTEAAKRFALHAVAGELAISAGLLPWPTGTAENAAKIAFESWLDTRGSNVDSEDEKLKKNLPLALKLWRRKLLPEGKPLQDNYGYIIKERNTQAWYLTRDAYKAGLNLEFKDHFSQSVQYMVNQGWMETSEGRGTFKRVISGGPAGGRYFKILPNKIVRDLALDEMLSQPIFPNYEHD</sequence>
<dbReference type="RefSeq" id="WP_008606199.1">
    <property type="nucleotide sequence ID" value="NZ_ALAB01000001.1"/>
</dbReference>
<dbReference type="Proteomes" id="UP000012043">
    <property type="component" value="Unassembled WGS sequence"/>
</dbReference>
<evidence type="ECO:0000313" key="3">
    <source>
        <dbReference type="Proteomes" id="UP000012043"/>
    </source>
</evidence>